<evidence type="ECO:0000256" key="1">
    <source>
        <dbReference type="ARBA" id="ARBA00022741"/>
    </source>
</evidence>
<dbReference type="SUPFAM" id="SSF52540">
    <property type="entry name" value="P-loop containing nucleoside triphosphate hydrolases"/>
    <property type="match status" value="1"/>
</dbReference>
<dbReference type="PANTHER" id="PTHR10695">
    <property type="entry name" value="DEPHOSPHO-COA KINASE-RELATED"/>
    <property type="match status" value="1"/>
</dbReference>
<evidence type="ECO:0000313" key="5">
    <source>
        <dbReference type="Proteomes" id="UP001224775"/>
    </source>
</evidence>
<gene>
    <name evidence="4" type="ORF">QTG54_001682</name>
</gene>
<keyword evidence="3" id="KW-1133">Transmembrane helix</keyword>
<reference evidence="4" key="1">
    <citation type="submission" date="2023-06" db="EMBL/GenBank/DDBJ databases">
        <title>Survivors Of The Sea: Transcriptome response of Skeletonema marinoi to long-term dormancy.</title>
        <authorList>
            <person name="Pinder M.I.M."/>
            <person name="Kourtchenko O."/>
            <person name="Robertson E.K."/>
            <person name="Larsson T."/>
            <person name="Maumus F."/>
            <person name="Osuna-Cruz C.M."/>
            <person name="Vancaester E."/>
            <person name="Stenow R."/>
            <person name="Vandepoele K."/>
            <person name="Ploug H."/>
            <person name="Bruchert V."/>
            <person name="Godhe A."/>
            <person name="Topel M."/>
        </authorList>
    </citation>
    <scope>NUCLEOTIDE SEQUENCE</scope>
    <source>
        <strain evidence="4">R05AC</strain>
    </source>
</reference>
<comment type="caution">
    <text evidence="4">The sequence shown here is derived from an EMBL/GenBank/DDBJ whole genome shotgun (WGS) entry which is preliminary data.</text>
</comment>
<dbReference type="CDD" id="cd02022">
    <property type="entry name" value="DPCK"/>
    <property type="match status" value="1"/>
</dbReference>
<dbReference type="PROSITE" id="PS51219">
    <property type="entry name" value="DPCK"/>
    <property type="match status" value="1"/>
</dbReference>
<dbReference type="GO" id="GO:0005524">
    <property type="term" value="F:ATP binding"/>
    <property type="evidence" value="ECO:0007669"/>
    <property type="project" value="UniProtKB-KW"/>
</dbReference>
<evidence type="ECO:0000256" key="3">
    <source>
        <dbReference type="SAM" id="Phobius"/>
    </source>
</evidence>
<dbReference type="EC" id="2.7.1.24" evidence="4"/>
<keyword evidence="3" id="KW-0812">Transmembrane</keyword>
<sequence length="277" mass="30911">MSSYITWTLREIVLPLPLGVIISAITERLVRRSRPYARLRNNVIKLSVACMGVSCVSCNLLFLVGVIIGTAMQPVGLTGGIATGKSTVSSLLQQQSSSDKEDEDEFVIIDVDGIAHDILLPNKLGSDSVYNLLVAEFGIGILSTEEKGTISPNIDRRKLGDIVFRDGQKRRKLNSITHPKIIKIMLKRILLEGLNLNSSTTNTTKHRRRVVCVDIPLLFEGGVPMRLLFGTIIVVACKPDLQLERLHKRNPDLTLEQCRQRIASQIPWRKRQPKLML</sequence>
<dbReference type="Pfam" id="PF01121">
    <property type="entry name" value="CoaE"/>
    <property type="match status" value="1"/>
</dbReference>
<keyword evidence="5" id="KW-1185">Reference proteome</keyword>
<dbReference type="AlphaFoldDB" id="A0AAD9DIT3"/>
<keyword evidence="2" id="KW-0067">ATP-binding</keyword>
<accession>A0AAD9DIT3</accession>
<dbReference type="EMBL" id="JATAAI010000002">
    <property type="protein sequence ID" value="KAK1747719.1"/>
    <property type="molecule type" value="Genomic_DNA"/>
</dbReference>
<feature type="transmembrane region" description="Helical" evidence="3">
    <location>
        <begin position="42"/>
        <end position="68"/>
    </location>
</feature>
<name>A0AAD9DIT3_9STRA</name>
<organism evidence="4 5">
    <name type="scientific">Skeletonema marinoi</name>
    <dbReference type="NCBI Taxonomy" id="267567"/>
    <lineage>
        <taxon>Eukaryota</taxon>
        <taxon>Sar</taxon>
        <taxon>Stramenopiles</taxon>
        <taxon>Ochrophyta</taxon>
        <taxon>Bacillariophyta</taxon>
        <taxon>Coscinodiscophyceae</taxon>
        <taxon>Thalassiosirophycidae</taxon>
        <taxon>Thalassiosirales</taxon>
        <taxon>Skeletonemataceae</taxon>
        <taxon>Skeletonema</taxon>
        <taxon>Skeletonema marinoi-dohrnii complex</taxon>
    </lineage>
</organism>
<dbReference type="HAMAP" id="MF_00376">
    <property type="entry name" value="Dephospho_CoA_kinase"/>
    <property type="match status" value="1"/>
</dbReference>
<dbReference type="InterPro" id="IPR001977">
    <property type="entry name" value="Depp_CoAkinase"/>
</dbReference>
<keyword evidence="4" id="KW-0808">Transferase</keyword>
<dbReference type="GO" id="GO:0004140">
    <property type="term" value="F:dephospho-CoA kinase activity"/>
    <property type="evidence" value="ECO:0007669"/>
    <property type="project" value="UniProtKB-EC"/>
</dbReference>
<keyword evidence="1" id="KW-0547">Nucleotide-binding</keyword>
<evidence type="ECO:0000313" key="4">
    <source>
        <dbReference type="EMBL" id="KAK1747719.1"/>
    </source>
</evidence>
<dbReference type="InterPro" id="IPR027417">
    <property type="entry name" value="P-loop_NTPase"/>
</dbReference>
<protein>
    <submittedName>
        <fullName evidence="4">Dephospho-CoA kinase</fullName>
        <ecNumber evidence="4">2.7.1.24</ecNumber>
    </submittedName>
</protein>
<dbReference type="PANTHER" id="PTHR10695:SF46">
    <property type="entry name" value="BIFUNCTIONAL COENZYME A SYNTHASE-RELATED"/>
    <property type="match status" value="1"/>
</dbReference>
<keyword evidence="4" id="KW-0418">Kinase</keyword>
<feature type="transmembrane region" description="Helical" evidence="3">
    <location>
        <begin position="12"/>
        <end position="30"/>
    </location>
</feature>
<dbReference type="GO" id="GO:0015937">
    <property type="term" value="P:coenzyme A biosynthetic process"/>
    <property type="evidence" value="ECO:0007669"/>
    <property type="project" value="InterPro"/>
</dbReference>
<proteinExistence type="inferred from homology"/>
<keyword evidence="3" id="KW-0472">Membrane</keyword>
<evidence type="ECO:0000256" key="2">
    <source>
        <dbReference type="ARBA" id="ARBA00022840"/>
    </source>
</evidence>
<dbReference type="Gene3D" id="3.40.50.300">
    <property type="entry name" value="P-loop containing nucleotide triphosphate hydrolases"/>
    <property type="match status" value="1"/>
</dbReference>
<dbReference type="NCBIfam" id="TIGR00152">
    <property type="entry name" value="dephospho-CoA kinase"/>
    <property type="match status" value="1"/>
</dbReference>
<dbReference type="Proteomes" id="UP001224775">
    <property type="component" value="Unassembled WGS sequence"/>
</dbReference>